<proteinExistence type="predicted"/>
<feature type="domain" description="SET" evidence="1">
    <location>
        <begin position="55"/>
        <end position="171"/>
    </location>
</feature>
<accession>A0A6C0B8E6</accession>
<dbReference type="InterPro" id="IPR001214">
    <property type="entry name" value="SET_dom"/>
</dbReference>
<name>A0A6C0B8E6_9ZZZZ</name>
<sequence length="182" mass="20959">MKSKYIIFLIALVLLFCVFIKYGTTLTMNKNSYLSTNDWSNIPNKNKYYQSDEIKGIEVRVLEPPHILAGEKGVFATQSFLIHDVIGEYSGIIKEYNTVESNNLYIFNLIDDVVIDGEISSNELKYVNSYINISNEPNLVSRITYINNEPKVLYVCSKDINEGEELLIDYGEDYNNIHIYNN</sequence>
<dbReference type="InterPro" id="IPR046341">
    <property type="entry name" value="SET_dom_sf"/>
</dbReference>
<protein>
    <recommendedName>
        <fullName evidence="1">SET domain-containing protein</fullName>
    </recommendedName>
</protein>
<dbReference type="AlphaFoldDB" id="A0A6C0B8E6"/>
<dbReference type="Pfam" id="PF00856">
    <property type="entry name" value="SET"/>
    <property type="match status" value="1"/>
</dbReference>
<dbReference type="PROSITE" id="PS50280">
    <property type="entry name" value="SET"/>
    <property type="match status" value="1"/>
</dbReference>
<reference evidence="2" key="1">
    <citation type="journal article" date="2020" name="Nature">
        <title>Giant virus diversity and host interactions through global metagenomics.</title>
        <authorList>
            <person name="Schulz F."/>
            <person name="Roux S."/>
            <person name="Paez-Espino D."/>
            <person name="Jungbluth S."/>
            <person name="Walsh D.A."/>
            <person name="Denef V.J."/>
            <person name="McMahon K.D."/>
            <person name="Konstantinidis K.T."/>
            <person name="Eloe-Fadrosh E.A."/>
            <person name="Kyrpides N.C."/>
            <person name="Woyke T."/>
        </authorList>
    </citation>
    <scope>NUCLEOTIDE SEQUENCE</scope>
    <source>
        <strain evidence="2">GVMAG-M-3300010158-13</strain>
    </source>
</reference>
<dbReference type="SMART" id="SM00317">
    <property type="entry name" value="SET"/>
    <property type="match status" value="1"/>
</dbReference>
<dbReference type="Gene3D" id="2.170.270.10">
    <property type="entry name" value="SET domain"/>
    <property type="match status" value="1"/>
</dbReference>
<evidence type="ECO:0000313" key="2">
    <source>
        <dbReference type="EMBL" id="QHS87971.1"/>
    </source>
</evidence>
<dbReference type="SUPFAM" id="SSF82199">
    <property type="entry name" value="SET domain"/>
    <property type="match status" value="1"/>
</dbReference>
<organism evidence="2">
    <name type="scientific">viral metagenome</name>
    <dbReference type="NCBI Taxonomy" id="1070528"/>
    <lineage>
        <taxon>unclassified sequences</taxon>
        <taxon>metagenomes</taxon>
        <taxon>organismal metagenomes</taxon>
    </lineage>
</organism>
<dbReference type="EMBL" id="MN739090">
    <property type="protein sequence ID" value="QHS87971.1"/>
    <property type="molecule type" value="Genomic_DNA"/>
</dbReference>
<evidence type="ECO:0000259" key="1">
    <source>
        <dbReference type="PROSITE" id="PS50280"/>
    </source>
</evidence>